<accession>A0A2P5YH99</accession>
<dbReference type="Proteomes" id="UP000239757">
    <property type="component" value="Unassembled WGS sequence"/>
</dbReference>
<evidence type="ECO:0000313" key="2">
    <source>
        <dbReference type="Proteomes" id="UP000239757"/>
    </source>
</evidence>
<sequence length="170" mass="18887">MWVYGREGENTKRVPTLNAIEKTTSLKDYAYWMKLAYFTTDTLQRLQLCDLEGCKSFPLKGDVHGIEELASLPRAKFCGGASKQRGARVNSTIPDPSSHLQDLTGISRPQICKRLHCSGLLWVFTRSVARCGARTLPLPVSDRYPHACWKAGSVESETLARSIPAGTIFL</sequence>
<evidence type="ECO:0000313" key="1">
    <source>
        <dbReference type="EMBL" id="PPS14982.1"/>
    </source>
</evidence>
<organism evidence="1 2">
    <name type="scientific">Gossypium barbadense</name>
    <name type="common">Sea Island cotton</name>
    <name type="synonym">Hibiscus barbadensis</name>
    <dbReference type="NCBI Taxonomy" id="3634"/>
    <lineage>
        <taxon>Eukaryota</taxon>
        <taxon>Viridiplantae</taxon>
        <taxon>Streptophyta</taxon>
        <taxon>Embryophyta</taxon>
        <taxon>Tracheophyta</taxon>
        <taxon>Spermatophyta</taxon>
        <taxon>Magnoliopsida</taxon>
        <taxon>eudicotyledons</taxon>
        <taxon>Gunneridae</taxon>
        <taxon>Pentapetalae</taxon>
        <taxon>rosids</taxon>
        <taxon>malvids</taxon>
        <taxon>Malvales</taxon>
        <taxon>Malvaceae</taxon>
        <taxon>Malvoideae</taxon>
        <taxon>Gossypium</taxon>
    </lineage>
</organism>
<protein>
    <submittedName>
        <fullName evidence="1">Uncharacterized protein</fullName>
    </submittedName>
</protein>
<dbReference type="EMBL" id="KZ663200">
    <property type="protein sequence ID" value="PPS14982.1"/>
    <property type="molecule type" value="Genomic_DNA"/>
</dbReference>
<reference evidence="1 2" key="1">
    <citation type="submission" date="2015-01" db="EMBL/GenBank/DDBJ databases">
        <title>Genome of allotetraploid Gossypium barbadense reveals genomic plasticity and fiber elongation in cotton evolution.</title>
        <authorList>
            <person name="Chen X."/>
            <person name="Liu X."/>
            <person name="Zhao B."/>
            <person name="Zheng H."/>
            <person name="Hu Y."/>
            <person name="Lu G."/>
            <person name="Yang C."/>
            <person name="Chen J."/>
            <person name="Shan C."/>
            <person name="Zhang L."/>
            <person name="Zhou Y."/>
            <person name="Wang L."/>
            <person name="Guo W."/>
            <person name="Bai Y."/>
            <person name="Ruan J."/>
            <person name="Shangguan X."/>
            <person name="Mao Y."/>
            <person name="Jiang J."/>
            <person name="Zhu Y."/>
            <person name="Lei J."/>
            <person name="Kang H."/>
            <person name="Chen S."/>
            <person name="He X."/>
            <person name="Wang R."/>
            <person name="Wang Y."/>
            <person name="Chen J."/>
            <person name="Wang L."/>
            <person name="Yu S."/>
            <person name="Wang B."/>
            <person name="Wei J."/>
            <person name="Song S."/>
            <person name="Lu X."/>
            <person name="Gao Z."/>
            <person name="Gu W."/>
            <person name="Deng X."/>
            <person name="Ma D."/>
            <person name="Wang S."/>
            <person name="Liang W."/>
            <person name="Fang L."/>
            <person name="Cai C."/>
            <person name="Zhu X."/>
            <person name="Zhou B."/>
            <person name="Zhang Y."/>
            <person name="Chen Z."/>
            <person name="Xu S."/>
            <person name="Zhu R."/>
            <person name="Wang S."/>
            <person name="Zhang T."/>
            <person name="Zhao G."/>
        </authorList>
    </citation>
    <scope>NUCLEOTIDE SEQUENCE [LARGE SCALE GENOMIC DNA]</scope>
    <source>
        <strain evidence="2">cv. Xinhai21</strain>
        <tissue evidence="1">Leaf</tissue>
    </source>
</reference>
<gene>
    <name evidence="1" type="ORF">GOBAR_AA05578</name>
</gene>
<name>A0A2P5YH99_GOSBA</name>
<proteinExistence type="predicted"/>
<dbReference type="AlphaFoldDB" id="A0A2P5YH99"/>